<dbReference type="PRINTS" id="PR00081">
    <property type="entry name" value="GDHRDH"/>
</dbReference>
<gene>
    <name evidence="3" type="ORF">AVDCRST_MAG45-1179</name>
</gene>
<feature type="non-terminal residue" evidence="3">
    <location>
        <position position="156"/>
    </location>
</feature>
<comment type="similarity">
    <text evidence="1">Belongs to the short-chain dehydrogenases/reductases (SDR) family.</text>
</comment>
<dbReference type="Gene3D" id="3.40.50.720">
    <property type="entry name" value="NAD(P)-binding Rossmann-like Domain"/>
    <property type="match status" value="1"/>
</dbReference>
<dbReference type="InterPro" id="IPR002347">
    <property type="entry name" value="SDR_fam"/>
</dbReference>
<name>A0A6J4SLA7_9ACTN</name>
<evidence type="ECO:0000256" key="2">
    <source>
        <dbReference type="ARBA" id="ARBA00023002"/>
    </source>
</evidence>
<keyword evidence="2" id="KW-0560">Oxidoreductase</keyword>
<dbReference type="SUPFAM" id="SSF51735">
    <property type="entry name" value="NAD(P)-binding Rossmann-fold domains"/>
    <property type="match status" value="1"/>
</dbReference>
<dbReference type="Pfam" id="PF00106">
    <property type="entry name" value="adh_short"/>
    <property type="match status" value="1"/>
</dbReference>
<dbReference type="EMBL" id="CADCVU010000100">
    <property type="protein sequence ID" value="CAA9499103.1"/>
    <property type="molecule type" value="Genomic_DNA"/>
</dbReference>
<accession>A0A6J4SLA7</accession>
<organism evidence="3">
    <name type="scientific">uncultured Solirubrobacterales bacterium</name>
    <dbReference type="NCBI Taxonomy" id="768556"/>
    <lineage>
        <taxon>Bacteria</taxon>
        <taxon>Bacillati</taxon>
        <taxon>Actinomycetota</taxon>
        <taxon>Thermoleophilia</taxon>
        <taxon>Solirubrobacterales</taxon>
        <taxon>environmental samples</taxon>
    </lineage>
</organism>
<dbReference type="InterPro" id="IPR036291">
    <property type="entry name" value="NAD(P)-bd_dom_sf"/>
</dbReference>
<dbReference type="PANTHER" id="PTHR24322:SF736">
    <property type="entry name" value="RETINOL DEHYDROGENASE 10"/>
    <property type="match status" value="1"/>
</dbReference>
<evidence type="ECO:0000256" key="1">
    <source>
        <dbReference type="ARBA" id="ARBA00006484"/>
    </source>
</evidence>
<dbReference type="AlphaFoldDB" id="A0A6J4SLA7"/>
<dbReference type="PANTHER" id="PTHR24322">
    <property type="entry name" value="PKSB"/>
    <property type="match status" value="1"/>
</dbReference>
<dbReference type="CDD" id="cd05233">
    <property type="entry name" value="SDR_c"/>
    <property type="match status" value="1"/>
</dbReference>
<sequence length="156" mass="15914">MVAITGGARGLGLAMARAIAARGAHVAIGDLDAELAAAEAAKLPGGAVGLGLDVTDPRSFKDFLDGVEQRLGPVDALINNAGIMVVSPFLEEAESLTRRQMEINVHGVITGMRLAIPGMQRRRTGHVLNIASAAGKVGVAGEAVYVATKHAVVGLS</sequence>
<proteinExistence type="inferred from homology"/>
<dbReference type="GO" id="GO:0016616">
    <property type="term" value="F:oxidoreductase activity, acting on the CH-OH group of donors, NAD or NADP as acceptor"/>
    <property type="evidence" value="ECO:0007669"/>
    <property type="project" value="TreeGrafter"/>
</dbReference>
<dbReference type="PRINTS" id="PR00080">
    <property type="entry name" value="SDRFAMILY"/>
</dbReference>
<protein>
    <recommendedName>
        <fullName evidence="4">3-oxoacyl-[acyl-carrier protein] reductase</fullName>
    </recommendedName>
</protein>
<evidence type="ECO:0008006" key="4">
    <source>
        <dbReference type="Google" id="ProtNLM"/>
    </source>
</evidence>
<evidence type="ECO:0000313" key="3">
    <source>
        <dbReference type="EMBL" id="CAA9499103.1"/>
    </source>
</evidence>
<reference evidence="3" key="1">
    <citation type="submission" date="2020-02" db="EMBL/GenBank/DDBJ databases">
        <authorList>
            <person name="Meier V. D."/>
        </authorList>
    </citation>
    <scope>NUCLEOTIDE SEQUENCE</scope>
    <source>
        <strain evidence="3">AVDCRST_MAG45</strain>
    </source>
</reference>